<keyword evidence="3" id="KW-1185">Reference proteome</keyword>
<dbReference type="EMBL" id="JAHRHJ020000006">
    <property type="protein sequence ID" value="KAH9312540.1"/>
    <property type="molecule type" value="Genomic_DNA"/>
</dbReference>
<feature type="compositionally biased region" description="Acidic residues" evidence="1">
    <location>
        <begin position="257"/>
        <end position="268"/>
    </location>
</feature>
<evidence type="ECO:0000313" key="3">
    <source>
        <dbReference type="Proteomes" id="UP000824469"/>
    </source>
</evidence>
<sequence length="276" mass="30261">MYKSMTQLWKFWIALEKESDSIPAIRATESSSSFGDTELDIDDDDDSGCKMYDAAEVVSDVRNGNGAAIAAEDDSENNRLDAEAVAVDDDYYSILSAGEVNDAGLNENDSDGPLTGPEHLNGDNSMEQMLVHIETLQSRILKMKNQLNKFYPRKVGSPRNISSSFLTADSSKTVLQSTAPSLGDSTRIETTVSGGLKLHAGPNLPLQQNSDFEFGNLLMPCTGTSSYVESAQHDFIQTPDWRLSGNDAMLDQPEKEDSSDEVTDEEAYEEHHALME</sequence>
<feature type="region of interest" description="Disordered" evidence="1">
    <location>
        <begin position="242"/>
        <end position="276"/>
    </location>
</feature>
<dbReference type="AlphaFoldDB" id="A0AA38FZA2"/>
<dbReference type="PANTHER" id="PTHR34057">
    <property type="entry name" value="ELONGATION FACTOR"/>
    <property type="match status" value="1"/>
</dbReference>
<comment type="caution">
    <text evidence="2">The sequence shown here is derived from an EMBL/GenBank/DDBJ whole genome shotgun (WGS) entry which is preliminary data.</text>
</comment>
<name>A0AA38FZA2_TAXCH</name>
<evidence type="ECO:0000313" key="2">
    <source>
        <dbReference type="EMBL" id="KAH9312540.1"/>
    </source>
</evidence>
<organism evidence="2 3">
    <name type="scientific">Taxus chinensis</name>
    <name type="common">Chinese yew</name>
    <name type="synonym">Taxus wallichiana var. chinensis</name>
    <dbReference type="NCBI Taxonomy" id="29808"/>
    <lineage>
        <taxon>Eukaryota</taxon>
        <taxon>Viridiplantae</taxon>
        <taxon>Streptophyta</taxon>
        <taxon>Embryophyta</taxon>
        <taxon>Tracheophyta</taxon>
        <taxon>Spermatophyta</taxon>
        <taxon>Pinopsida</taxon>
        <taxon>Pinidae</taxon>
        <taxon>Conifers II</taxon>
        <taxon>Cupressales</taxon>
        <taxon>Taxaceae</taxon>
        <taxon>Taxus</taxon>
    </lineage>
</organism>
<feature type="non-terminal residue" evidence="2">
    <location>
        <position position="276"/>
    </location>
</feature>
<reference evidence="2 3" key="1">
    <citation type="journal article" date="2021" name="Nat. Plants">
        <title>The Taxus genome provides insights into paclitaxel biosynthesis.</title>
        <authorList>
            <person name="Xiong X."/>
            <person name="Gou J."/>
            <person name="Liao Q."/>
            <person name="Li Y."/>
            <person name="Zhou Q."/>
            <person name="Bi G."/>
            <person name="Li C."/>
            <person name="Du R."/>
            <person name="Wang X."/>
            <person name="Sun T."/>
            <person name="Guo L."/>
            <person name="Liang H."/>
            <person name="Lu P."/>
            <person name="Wu Y."/>
            <person name="Zhang Z."/>
            <person name="Ro D.K."/>
            <person name="Shang Y."/>
            <person name="Huang S."/>
            <person name="Yan J."/>
        </authorList>
    </citation>
    <scope>NUCLEOTIDE SEQUENCE [LARGE SCALE GENOMIC DNA]</scope>
    <source>
        <strain evidence="2">Ta-2019</strain>
    </source>
</reference>
<gene>
    <name evidence="2" type="ORF">KI387_027575</name>
</gene>
<dbReference type="PANTHER" id="PTHR34057:SF1">
    <property type="entry name" value="ELONGATION FACTOR"/>
    <property type="match status" value="1"/>
</dbReference>
<accession>A0AA38FZA2</accession>
<dbReference type="Proteomes" id="UP000824469">
    <property type="component" value="Unassembled WGS sequence"/>
</dbReference>
<protein>
    <submittedName>
        <fullName evidence="2">Uncharacterized protein</fullName>
    </submittedName>
</protein>
<proteinExistence type="predicted"/>
<evidence type="ECO:0000256" key="1">
    <source>
        <dbReference type="SAM" id="MobiDB-lite"/>
    </source>
</evidence>